<gene>
    <name evidence="1" type="ORF">EJ997_10180</name>
</gene>
<evidence type="ECO:0000313" key="2">
    <source>
        <dbReference type="Proteomes" id="UP000280344"/>
    </source>
</evidence>
<dbReference type="OrthoDB" id="3268908at2"/>
<proteinExistence type="predicted"/>
<name>A0A3Q9G576_9ACTO</name>
<organism evidence="1 2">
    <name type="scientific">Flaviflexus ciconiae</name>
    <dbReference type="NCBI Taxonomy" id="2496867"/>
    <lineage>
        <taxon>Bacteria</taxon>
        <taxon>Bacillati</taxon>
        <taxon>Actinomycetota</taxon>
        <taxon>Actinomycetes</taxon>
        <taxon>Actinomycetales</taxon>
        <taxon>Actinomycetaceae</taxon>
        <taxon>Flaviflexus</taxon>
    </lineage>
</organism>
<dbReference type="Proteomes" id="UP000280344">
    <property type="component" value="Chromosome"/>
</dbReference>
<sequence>MNPQARRDLAARVLATAASCDNRRLASDDERQMAVAFWAEALHPETTLADATNAVIEHYATTTDWLMPAHVNKLTATYRRERLLDTEVPYPPGLADSPQLENEWRRAWHQAVKQGASPETAQGLAWERIGRTPPRELPAAPTADVKAALARFKTTFGRKTR</sequence>
<accession>A0A3Q9G576</accession>
<keyword evidence="2" id="KW-1185">Reference proteome</keyword>
<protein>
    <submittedName>
        <fullName evidence="1">Uncharacterized protein</fullName>
    </submittedName>
</protein>
<dbReference type="KEGG" id="flh:EJ997_10180"/>
<dbReference type="AlphaFoldDB" id="A0A3Q9G576"/>
<reference evidence="1 2" key="1">
    <citation type="submission" date="2018-12" db="EMBL/GenBank/DDBJ databases">
        <title>Complete genome sequence of Flaviflexus sp. H23T48.</title>
        <authorList>
            <person name="Bae J.-W."/>
            <person name="Lee J.-Y."/>
        </authorList>
    </citation>
    <scope>NUCLEOTIDE SEQUENCE [LARGE SCALE GENOMIC DNA]</scope>
    <source>
        <strain evidence="1 2">H23T48</strain>
    </source>
</reference>
<dbReference type="RefSeq" id="WP_126704453.1">
    <property type="nucleotide sequence ID" value="NZ_CP034593.1"/>
</dbReference>
<evidence type="ECO:0000313" key="1">
    <source>
        <dbReference type="EMBL" id="AZQ77650.1"/>
    </source>
</evidence>
<dbReference type="EMBL" id="CP034593">
    <property type="protein sequence ID" value="AZQ77650.1"/>
    <property type="molecule type" value="Genomic_DNA"/>
</dbReference>